<dbReference type="SMART" id="SM00271">
    <property type="entry name" value="DnaJ"/>
    <property type="match status" value="1"/>
</dbReference>
<evidence type="ECO:0000256" key="1">
    <source>
        <dbReference type="SAM" id="MobiDB-lite"/>
    </source>
</evidence>
<dbReference type="InterPro" id="IPR036869">
    <property type="entry name" value="J_dom_sf"/>
</dbReference>
<evidence type="ECO:0000313" key="4">
    <source>
        <dbReference type="Proteomes" id="UP001372338"/>
    </source>
</evidence>
<sequence length="965" mass="109520">MECNKEEAVRARDIAEKKMESKDFTGARKVALKAKQLYPDLENIGQMLIVCDVHCASEQKLNGNEMDWYKILQIEMTADEATIKKQYRKFALQLHPDKNKFAGAEAAFKLVGEAQRVLLDSLSRSRFDGIYRIVSMNRNAMPSYHTQKVQMQHFNVGQRNVRPNFTNLNHQQHQQQPRPPSQQGVNGVQPTFWTACSFCSFRYQYYREVLNRSLRCQHCNRPFIAYDVDMRGTTPTPAPTPTPTPTPTPAANSTQQTFGQQKYGMNHGAFKAGVGSQANLHTDKSNAGSSEKKGPAVDVYRKPNGKRKKKRGAESSESSDSISSTDSEDDMFADNDSFPGIDMRREHPRRSSRQRHQVSYKENVSDDDDVDSLRPSKKGKGIGSSVAGESCGEAAKMNHQNGLAADQKDVQKGVKRKHSEESVVNRNEEVKEESEKEVDDSETDEAPESAPYIYPDPEFYDFDKDKKEECFKVGQIWAIFDTTDGMPRFYAIVKKVYSPGFKLQITWIEPDIDDKLKKRLPIGCGKYKIGATDKAEDHLVFSHLISCEKVNRDTFKIYPRKGETWALYKNWDLKWDMDVESPKKFDYEFVEILSDYVEGEGIVVAYLAKLKNFVSLFSRVIKEGNHSFQIPSVELFRFSHRVPSFKMTGEEREGVPIGSFELDPASLPQNLEEIAVPEDAELKVGHSSSVGMSTKPVGVASTSKVNLERSNPAAETKDSVDHFNDGSAPSASSAEAFEIPDPQFFDFDKERAPEKFRVDQIWAFYSDEDGQPKYYGRVKSVRSGPDFKIKVKYLANCWLPEDTIRWEDEGMVISCGGFKIKARGDPYIYDNTHTVSHQVHPSTSKKKGYMILPSKGEFWALYKKWTPKLQRSDLENMEYDIVQVVEQTELWIDVLLQEKVSGYNSVFKGGSNKGTAKTVKIPMKELLRFSHRIPAFELTNEADGNLRGCWELDPSALPVQYFSSK</sequence>
<dbReference type="EMBL" id="JAYWIO010000008">
    <property type="protein sequence ID" value="KAK7245723.1"/>
    <property type="molecule type" value="Genomic_DNA"/>
</dbReference>
<dbReference type="PANTHER" id="PTHR45089">
    <property type="entry name" value="DNAJ HEAT SHOCK AMINO-TERMINAL DOMAIN PROTEIN-RELATED"/>
    <property type="match status" value="1"/>
</dbReference>
<feature type="compositionally biased region" description="Pro residues" evidence="1">
    <location>
        <begin position="236"/>
        <end position="248"/>
    </location>
</feature>
<feature type="compositionally biased region" description="Basic and acidic residues" evidence="1">
    <location>
        <begin position="715"/>
        <end position="724"/>
    </location>
</feature>
<dbReference type="Proteomes" id="UP001372338">
    <property type="component" value="Unassembled WGS sequence"/>
</dbReference>
<feature type="compositionally biased region" description="Basic residues" evidence="1">
    <location>
        <begin position="346"/>
        <end position="358"/>
    </location>
</feature>
<reference evidence="3 4" key="1">
    <citation type="submission" date="2024-01" db="EMBL/GenBank/DDBJ databases">
        <title>The genomes of 5 underutilized Papilionoideae crops provide insights into root nodulation and disease resistanc.</title>
        <authorList>
            <person name="Yuan L."/>
        </authorList>
    </citation>
    <scope>NUCLEOTIDE SEQUENCE [LARGE SCALE GENOMIC DNA]</scope>
    <source>
        <strain evidence="3">ZHUSHIDOU_FW_LH</strain>
        <tissue evidence="3">Leaf</tissue>
    </source>
</reference>
<feature type="compositionally biased region" description="Low complexity" evidence="1">
    <location>
        <begin position="315"/>
        <end position="325"/>
    </location>
</feature>
<feature type="region of interest" description="Disordered" evidence="1">
    <location>
        <begin position="229"/>
        <end position="257"/>
    </location>
</feature>
<feature type="domain" description="J" evidence="2">
    <location>
        <begin position="67"/>
        <end position="131"/>
    </location>
</feature>
<evidence type="ECO:0000313" key="3">
    <source>
        <dbReference type="EMBL" id="KAK7245723.1"/>
    </source>
</evidence>
<dbReference type="Pfam" id="PF00226">
    <property type="entry name" value="DnaJ"/>
    <property type="match status" value="1"/>
</dbReference>
<dbReference type="PROSITE" id="PS50076">
    <property type="entry name" value="DNAJ_2"/>
    <property type="match status" value="1"/>
</dbReference>
<dbReference type="CDD" id="cd06257">
    <property type="entry name" value="DnaJ"/>
    <property type="match status" value="1"/>
</dbReference>
<dbReference type="Pfam" id="PF11926">
    <property type="entry name" value="DUF3444"/>
    <property type="match status" value="2"/>
</dbReference>
<organism evidence="3 4">
    <name type="scientific">Crotalaria pallida</name>
    <name type="common">Smooth rattlebox</name>
    <name type="synonym">Crotalaria striata</name>
    <dbReference type="NCBI Taxonomy" id="3830"/>
    <lineage>
        <taxon>Eukaryota</taxon>
        <taxon>Viridiplantae</taxon>
        <taxon>Streptophyta</taxon>
        <taxon>Embryophyta</taxon>
        <taxon>Tracheophyta</taxon>
        <taxon>Spermatophyta</taxon>
        <taxon>Magnoliopsida</taxon>
        <taxon>eudicotyledons</taxon>
        <taxon>Gunneridae</taxon>
        <taxon>Pentapetalae</taxon>
        <taxon>rosids</taxon>
        <taxon>fabids</taxon>
        <taxon>Fabales</taxon>
        <taxon>Fabaceae</taxon>
        <taxon>Papilionoideae</taxon>
        <taxon>50 kb inversion clade</taxon>
        <taxon>genistoids sensu lato</taxon>
        <taxon>core genistoids</taxon>
        <taxon>Crotalarieae</taxon>
        <taxon>Crotalaria</taxon>
    </lineage>
</organism>
<dbReference type="PRINTS" id="PR00625">
    <property type="entry name" value="JDOMAIN"/>
</dbReference>
<name>A0AAN9E6D6_CROPI</name>
<gene>
    <name evidence="3" type="ORF">RIF29_40572</name>
</gene>
<feature type="compositionally biased region" description="Polar residues" evidence="1">
    <location>
        <begin position="279"/>
        <end position="289"/>
    </location>
</feature>
<accession>A0AAN9E6D6</accession>
<feature type="region of interest" description="Disordered" evidence="1">
    <location>
        <begin position="702"/>
        <end position="735"/>
    </location>
</feature>
<dbReference type="AlphaFoldDB" id="A0AAN9E6D6"/>
<dbReference type="InterPro" id="IPR024593">
    <property type="entry name" value="DUF3444"/>
</dbReference>
<dbReference type="Gene3D" id="1.10.287.110">
    <property type="entry name" value="DnaJ domain"/>
    <property type="match status" value="1"/>
</dbReference>
<dbReference type="PANTHER" id="PTHR45089:SF24">
    <property type="entry name" value="DNAJ HEAT SHOCK N-TERMINAL DOMAIN-CONTAINING PROTEIN"/>
    <property type="match status" value="1"/>
</dbReference>
<feature type="compositionally biased region" description="Basic and acidic residues" evidence="1">
    <location>
        <begin position="406"/>
        <end position="429"/>
    </location>
</feature>
<comment type="caution">
    <text evidence="3">The sequence shown here is derived from an EMBL/GenBank/DDBJ whole genome shotgun (WGS) entry which is preliminary data.</text>
</comment>
<dbReference type="SUPFAM" id="SSF46565">
    <property type="entry name" value="Chaperone J-domain"/>
    <property type="match status" value="1"/>
</dbReference>
<feature type="region of interest" description="Disordered" evidence="1">
    <location>
        <begin position="279"/>
        <end position="451"/>
    </location>
</feature>
<feature type="compositionally biased region" description="Acidic residues" evidence="1">
    <location>
        <begin position="430"/>
        <end position="447"/>
    </location>
</feature>
<proteinExistence type="predicted"/>
<dbReference type="InterPro" id="IPR001623">
    <property type="entry name" value="DnaJ_domain"/>
</dbReference>
<evidence type="ECO:0000259" key="2">
    <source>
        <dbReference type="PROSITE" id="PS50076"/>
    </source>
</evidence>
<protein>
    <recommendedName>
        <fullName evidence="2">J domain-containing protein</fullName>
    </recommendedName>
</protein>
<feature type="compositionally biased region" description="Basic and acidic residues" evidence="1">
    <location>
        <begin position="290"/>
        <end position="301"/>
    </location>
</feature>
<keyword evidence="4" id="KW-1185">Reference proteome</keyword>